<dbReference type="PROSITE" id="PS52012">
    <property type="entry name" value="CFEM"/>
    <property type="match status" value="1"/>
</dbReference>
<dbReference type="eggNOG" id="ENOG502SZ7B">
    <property type="taxonomic scope" value="Eukaryota"/>
</dbReference>
<dbReference type="GO" id="GO:0005886">
    <property type="term" value="C:plasma membrane"/>
    <property type="evidence" value="ECO:0007669"/>
    <property type="project" value="UniProtKB-SubCell"/>
</dbReference>
<feature type="binding site" description="axial binding residue" evidence="15">
    <location>
        <position position="43"/>
    </location>
    <ligand>
        <name>heme</name>
        <dbReference type="ChEBI" id="CHEBI:30413"/>
    </ligand>
    <ligandPart>
        <name>Fe</name>
        <dbReference type="ChEBI" id="CHEBI:18248"/>
    </ligandPart>
</feature>
<feature type="domain" description="CFEM" evidence="17">
    <location>
        <begin position="1"/>
        <end position="112"/>
    </location>
</feature>
<proteinExistence type="inferred from homology"/>
<dbReference type="Proteomes" id="UP000027238">
    <property type="component" value="Unassembled WGS sequence"/>
</dbReference>
<dbReference type="GO" id="GO:0046872">
    <property type="term" value="F:metal ion binding"/>
    <property type="evidence" value="ECO:0007669"/>
    <property type="project" value="UniProtKB-UniRule"/>
</dbReference>
<comment type="caution">
    <text evidence="18">The sequence shown here is derived from an EMBL/GenBank/DDBJ whole genome shotgun (WGS) entry which is preliminary data.</text>
</comment>
<comment type="similarity">
    <text evidence="3">Belongs to the RBT5 family.</text>
</comment>
<evidence type="ECO:0000256" key="10">
    <source>
        <dbReference type="ARBA" id="ARBA00023004"/>
    </source>
</evidence>
<keyword evidence="9 16" id="KW-0732">Signal</keyword>
<dbReference type="SMART" id="SM00747">
    <property type="entry name" value="CFEM"/>
    <property type="match status" value="1"/>
</dbReference>
<evidence type="ECO:0000256" key="4">
    <source>
        <dbReference type="ARBA" id="ARBA00022475"/>
    </source>
</evidence>
<keyword evidence="4" id="KW-1003">Cell membrane</keyword>
<evidence type="ECO:0000256" key="8">
    <source>
        <dbReference type="ARBA" id="ARBA00022723"/>
    </source>
</evidence>
<keyword evidence="8 15" id="KW-0479">Metal-binding</keyword>
<evidence type="ECO:0000256" key="9">
    <source>
        <dbReference type="ARBA" id="ARBA00022729"/>
    </source>
</evidence>
<evidence type="ECO:0000256" key="7">
    <source>
        <dbReference type="ARBA" id="ARBA00022622"/>
    </source>
</evidence>
<dbReference type="GO" id="GO:0005576">
    <property type="term" value="C:extracellular region"/>
    <property type="evidence" value="ECO:0007669"/>
    <property type="project" value="UniProtKB-SubCell"/>
</dbReference>
<evidence type="ECO:0000256" key="2">
    <source>
        <dbReference type="ARBA" id="ARBA00004613"/>
    </source>
</evidence>
<feature type="signal peptide" evidence="16">
    <location>
        <begin position="1"/>
        <end position="16"/>
    </location>
</feature>
<dbReference type="InterPro" id="IPR008427">
    <property type="entry name" value="Extracellular_membr_CFEM_dom"/>
</dbReference>
<keyword evidence="19" id="KW-1185">Reference proteome</keyword>
<evidence type="ECO:0000256" key="15">
    <source>
        <dbReference type="PROSITE-ProRule" id="PRU01356"/>
    </source>
</evidence>
<evidence type="ECO:0000256" key="12">
    <source>
        <dbReference type="ARBA" id="ARBA00023157"/>
    </source>
</evidence>
<evidence type="ECO:0000256" key="14">
    <source>
        <dbReference type="ARBA" id="ARBA00023288"/>
    </source>
</evidence>
<dbReference type="OMA" id="CINSICD"/>
<dbReference type="EMBL" id="JMSE01000235">
    <property type="protein sequence ID" value="KDN71196.1"/>
    <property type="molecule type" value="Genomic_DNA"/>
</dbReference>
<dbReference type="PANTHER" id="PTHR37928">
    <property type="entry name" value="CFEM DOMAIN PROTEIN (AFU_ORTHOLOGUE AFUA_6G14090)"/>
    <property type="match status" value="1"/>
</dbReference>
<accession>A0A066XZL5</accession>
<dbReference type="HOGENOM" id="CLU_063084_5_1_1"/>
<keyword evidence="12 15" id="KW-1015">Disulfide bond</keyword>
<organism evidence="18 19">
    <name type="scientific">Colletotrichum sublineola</name>
    <name type="common">Sorghum anthracnose fungus</name>
    <dbReference type="NCBI Taxonomy" id="1173701"/>
    <lineage>
        <taxon>Eukaryota</taxon>
        <taxon>Fungi</taxon>
        <taxon>Dikarya</taxon>
        <taxon>Ascomycota</taxon>
        <taxon>Pezizomycotina</taxon>
        <taxon>Sordariomycetes</taxon>
        <taxon>Hypocreomycetidae</taxon>
        <taxon>Glomerellales</taxon>
        <taxon>Glomerellaceae</taxon>
        <taxon>Colletotrichum</taxon>
        <taxon>Colletotrichum graminicola species complex</taxon>
    </lineage>
</organism>
<evidence type="ECO:0000256" key="5">
    <source>
        <dbReference type="ARBA" id="ARBA00022525"/>
    </source>
</evidence>
<reference evidence="19" key="1">
    <citation type="journal article" date="2014" name="Genome Announc.">
        <title>Draft genome sequence of Colletotrichum sublineola, a destructive pathogen of cultivated sorghum.</title>
        <authorList>
            <person name="Baroncelli R."/>
            <person name="Sanz-Martin J.M."/>
            <person name="Rech G.E."/>
            <person name="Sukno S.A."/>
            <person name="Thon M.R."/>
        </authorList>
    </citation>
    <scope>NUCLEOTIDE SEQUENCE [LARGE SCALE GENOMIC DNA]</scope>
    <source>
        <strain evidence="19">TX430BB</strain>
    </source>
</reference>
<dbReference type="PANTHER" id="PTHR37928:SF2">
    <property type="entry name" value="GPI ANCHORED CFEM DOMAIN PROTEIN (AFU_ORTHOLOGUE AFUA_6G10580)"/>
    <property type="match status" value="1"/>
</dbReference>
<dbReference type="InterPro" id="IPR051735">
    <property type="entry name" value="CFEM_domain"/>
</dbReference>
<keyword evidence="11" id="KW-0472">Membrane</keyword>
<dbReference type="Pfam" id="PF05730">
    <property type="entry name" value="CFEM"/>
    <property type="match status" value="1"/>
</dbReference>
<feature type="disulfide bond" evidence="15">
    <location>
        <begin position="39"/>
        <end position="46"/>
    </location>
</feature>
<evidence type="ECO:0000256" key="11">
    <source>
        <dbReference type="ARBA" id="ARBA00023136"/>
    </source>
</evidence>
<keyword evidence="10 15" id="KW-0408">Iron</keyword>
<evidence type="ECO:0000256" key="1">
    <source>
        <dbReference type="ARBA" id="ARBA00004609"/>
    </source>
</evidence>
<protein>
    <submittedName>
        <fullName evidence="18">Putative CFEM domain-containing protein</fullName>
    </submittedName>
</protein>
<keyword evidence="7" id="KW-0336">GPI-anchor</keyword>
<dbReference type="STRING" id="1173701.A0A066XZL5"/>
<keyword evidence="5" id="KW-0964">Secreted</keyword>
<evidence type="ECO:0000313" key="19">
    <source>
        <dbReference type="Proteomes" id="UP000027238"/>
    </source>
</evidence>
<dbReference type="AlphaFoldDB" id="A0A066XZL5"/>
<evidence type="ECO:0000256" key="13">
    <source>
        <dbReference type="ARBA" id="ARBA00023180"/>
    </source>
</evidence>
<evidence type="ECO:0000256" key="3">
    <source>
        <dbReference type="ARBA" id="ARBA00010031"/>
    </source>
</evidence>
<name>A0A066XZL5_COLSU</name>
<keyword evidence="14" id="KW-0449">Lipoprotein</keyword>
<comment type="subcellular location">
    <subcellularLocation>
        <location evidence="1">Cell membrane</location>
        <topology evidence="1">Lipid-anchor</topology>
        <topology evidence="1">GPI-anchor</topology>
    </subcellularLocation>
    <subcellularLocation>
        <location evidence="2">Secreted</location>
    </subcellularLocation>
</comment>
<gene>
    <name evidence="18" type="ORF">CSUB01_10882</name>
</gene>
<evidence type="ECO:0000256" key="16">
    <source>
        <dbReference type="SAM" id="SignalP"/>
    </source>
</evidence>
<evidence type="ECO:0000259" key="17">
    <source>
        <dbReference type="PROSITE" id="PS52012"/>
    </source>
</evidence>
<evidence type="ECO:0000256" key="6">
    <source>
        <dbReference type="ARBA" id="ARBA00022617"/>
    </source>
</evidence>
<feature type="chain" id="PRO_5001630866" evidence="16">
    <location>
        <begin position="17"/>
        <end position="196"/>
    </location>
</feature>
<dbReference type="GO" id="GO:0098552">
    <property type="term" value="C:side of membrane"/>
    <property type="evidence" value="ECO:0007669"/>
    <property type="project" value="UniProtKB-KW"/>
</dbReference>
<sequence length="196" mass="18730">MKYSTVIVAFAGFTAAQSLNDVPECARPCLIAAIANTTCAPTDTACLCKPENYQAILPAATPCVVAQCGPQAAVDQVLPAAGRICPAGGSAASSAVQVASSAISAAASSSAVAATTIATAATSAAVSSVAGTVPTPVTSAPRAGITRTATVTSVITALNGTVTATTTQLPVTVNGAAAQGPIGIAAALALGALAYL</sequence>
<evidence type="ECO:0000313" key="18">
    <source>
        <dbReference type="EMBL" id="KDN71196.1"/>
    </source>
</evidence>
<dbReference type="OrthoDB" id="3767534at2759"/>
<keyword evidence="13" id="KW-0325">Glycoprotein</keyword>
<comment type="caution">
    <text evidence="15">Lacks conserved residue(s) required for the propagation of feature annotation.</text>
</comment>
<keyword evidence="6 15" id="KW-0349">Heme</keyword>